<dbReference type="InterPro" id="IPR000569">
    <property type="entry name" value="HECT_dom"/>
</dbReference>
<evidence type="ECO:0000256" key="3">
    <source>
        <dbReference type="ARBA" id="ARBA00012485"/>
    </source>
</evidence>
<dbReference type="Proteomes" id="UP000293045">
    <property type="component" value="Unassembled WGS sequence"/>
</dbReference>
<gene>
    <name evidence="8" type="ORF">CWI39_0900p0010</name>
</gene>
<name>A0A4Q9L984_9MICR</name>
<comment type="pathway">
    <text evidence="2">Protein modification; protein ubiquitination.</text>
</comment>
<evidence type="ECO:0000256" key="2">
    <source>
        <dbReference type="ARBA" id="ARBA00004906"/>
    </source>
</evidence>
<evidence type="ECO:0000256" key="6">
    <source>
        <dbReference type="PROSITE-ProRule" id="PRU00104"/>
    </source>
</evidence>
<protein>
    <recommendedName>
        <fullName evidence="3">HECT-type E3 ubiquitin transferase</fullName>
        <ecNumber evidence="3">2.3.2.26</ecNumber>
    </recommendedName>
</protein>
<dbReference type="PANTHER" id="PTHR11254">
    <property type="entry name" value="HECT DOMAIN UBIQUITIN-PROTEIN LIGASE"/>
    <property type="match status" value="1"/>
</dbReference>
<feature type="active site" description="Glycyl thioester intermediate" evidence="6">
    <location>
        <position position="1523"/>
    </location>
</feature>
<dbReference type="GO" id="GO:0005737">
    <property type="term" value="C:cytoplasm"/>
    <property type="evidence" value="ECO:0007669"/>
    <property type="project" value="TreeGrafter"/>
</dbReference>
<dbReference type="SMART" id="SM00119">
    <property type="entry name" value="HECTc"/>
    <property type="match status" value="1"/>
</dbReference>
<dbReference type="EC" id="2.3.2.26" evidence="3"/>
<evidence type="ECO:0000256" key="5">
    <source>
        <dbReference type="ARBA" id="ARBA00022786"/>
    </source>
</evidence>
<accession>A0A4Q9L984</accession>
<sequence>MVLSRKCSENKNINCNIDLVIDSLNLKFVSSNMNMDVFLNNRKFYTLNAFSAKLHIFLNNINDKNTIEEYFYYDFHLIYVLQLFTLILNHENIFLETSKNQNLNELLNISKETYNLQIIDLVWKLNELLDFKFMYQHKKSFLRLDLMFRKIITFETLILRESLNLDVKIFLSHIYLIKMAIYLKYIEENIEFICNSNIHPRKYELVDRITNLLEYIYKKIIFYFKPKRIECKDTSILFQTLKDYMDRIFLLDNEFISSLIDWVYISCLKNIMKLNEFPAIKNPNNGSKSISFIGFIDKILSDKVFHDQNLISLYSGYLKSLKNAFNQEFKIAINVFQKFLKNLNNYSIRKKIKSNQEATLFSIILSDLFFKVNTLENKDAYECLESILDIMISNRFFITKYDFFYFFTGIIPYLSKIIEVIAKTEFFIKIFDLITKIEINCMNPLRKFFYITEETLLYDFLHKSFFNLYYTNFFIESQKNHESIFFFVYAQIRQIIHPKTYFILPSSDLSDYLKILRVYITLSIAKDQIKEYKKSNLLFCDLTVNCIQISEIFLYLISLVRLSSCTDILTKTEIYDYFPIIDVLKVLNSDLARKIGNIKEFNSDLICDQEINFKQRILGDMVNIIRLESYFLKIIALQFLSEIISTFPSLLYFIKPYMLNAYIEVLDSLIILDQFVSIYNCEKWNLNFLYGYFFTVSLFRGNLCYVNDLVENLCSIFKTSNINRSYALISLIYRILLSEICCCKYIQYLNRENLYFFDENCKNTFQKRLKDIYKIFISNNILELLVNKFEDLYSNQIPLPVSSGFLCPVSLFQFQSLDVFEITSDEKNKIHKFTKIASKQISKFKLVELGYINKYHKGIGICSVYKEIIFTNSIINLLKKNFNVDYLNEIETVIENFSPENLGTEESETCLKRKLNKYNIPECVISKFNLKYVLGRKNPEKYSIDGEVFVMFSYDYLLMKNILFTYYNSKKYQYFVEIFKSEIWKLKISEKYSKFQKKIEILENIVNFYSHEIRINHKNMILCFVLFELMNFKENENCFSDTFTIIQYSLNTKIYKMQNEDVNILYQILQVHKKDTKGLICSVLNVYLYSFEKLKLFIVESFFALDVNTNISKITKFFEEIDSCYDLITENDLHFIQERLENFLYFFEYILEDSLNAFFVIFFDFKNKILFVVFEKYIKILGRCCKLYSLTRKLIFNNEELYKYKDRLIYKDFLCFLYKIDTDRISYQAIIYQRNGNFNNLLRTNIFPFYVLSLEIKLMLTALIYHSSFSHFYDQFLLLVDRNNIIDSIVELFENDLTQNFLLNDWKVTFVNENGECIGLLYIFFLLYGKAINENAYFMPFKTLDFACFIAETQEEQAKIESIYYYTGIIMAKRYNYEFGHGTNKIMNLHGSEVDTDVTKENLEEYIRRITEFKVYKGMKPYLDKLKEGFNYVILEGENRINIAEWKATTQYSKEYSDEDQLIICFWDFVEKLDDIARHKLLFFVTGLEKLPIGGFKSSKFLEHLFRIDYTSCKNLLPKAQTCFNLLILPKYDDENTLIKNLNLAMETIDYALA</sequence>
<dbReference type="VEuPathDB" id="MicrosporidiaDB:CWI39_0900p0010"/>
<dbReference type="InterPro" id="IPR035983">
    <property type="entry name" value="Hect_E3_ubiquitin_ligase"/>
</dbReference>
<evidence type="ECO:0000313" key="8">
    <source>
        <dbReference type="EMBL" id="TBU03815.1"/>
    </source>
</evidence>
<evidence type="ECO:0000313" key="9">
    <source>
        <dbReference type="Proteomes" id="UP000293045"/>
    </source>
</evidence>
<dbReference type="PROSITE" id="PS50237">
    <property type="entry name" value="HECT"/>
    <property type="match status" value="1"/>
</dbReference>
<dbReference type="GO" id="GO:0061630">
    <property type="term" value="F:ubiquitin protein ligase activity"/>
    <property type="evidence" value="ECO:0007669"/>
    <property type="project" value="UniProtKB-EC"/>
</dbReference>
<evidence type="ECO:0000259" key="7">
    <source>
        <dbReference type="PROSITE" id="PS50237"/>
    </source>
</evidence>
<feature type="domain" description="HECT" evidence="7">
    <location>
        <begin position="1395"/>
        <end position="1554"/>
    </location>
</feature>
<dbReference type="GO" id="GO:0016567">
    <property type="term" value="P:protein ubiquitination"/>
    <property type="evidence" value="ECO:0007669"/>
    <property type="project" value="TreeGrafter"/>
</dbReference>
<keyword evidence="4" id="KW-0808">Transferase</keyword>
<comment type="catalytic activity">
    <reaction evidence="1">
        <text>S-ubiquitinyl-[E2 ubiquitin-conjugating enzyme]-L-cysteine + [acceptor protein]-L-lysine = [E2 ubiquitin-conjugating enzyme]-L-cysteine + N(6)-ubiquitinyl-[acceptor protein]-L-lysine.</text>
        <dbReference type="EC" id="2.3.2.26"/>
    </reaction>
</comment>
<reference evidence="8 9" key="1">
    <citation type="submission" date="2017-12" db="EMBL/GenBank/DDBJ databases">
        <authorList>
            <person name="Pombert J.-F."/>
            <person name="Haag K.L."/>
            <person name="Ebert D."/>
        </authorList>
    </citation>
    <scope>NUCLEOTIDE SEQUENCE [LARGE SCALE GENOMIC DNA]</scope>
    <source>
        <strain evidence="8">IL-BN-2</strain>
    </source>
</reference>
<proteinExistence type="predicted"/>
<dbReference type="GO" id="GO:0006511">
    <property type="term" value="P:ubiquitin-dependent protein catabolic process"/>
    <property type="evidence" value="ECO:0007669"/>
    <property type="project" value="TreeGrafter"/>
</dbReference>
<dbReference type="InterPro" id="IPR050409">
    <property type="entry name" value="E3_ubiq-protein_ligase"/>
</dbReference>
<organism evidence="8 9">
    <name type="scientific">Hamiltosporidium magnivora</name>
    <dbReference type="NCBI Taxonomy" id="148818"/>
    <lineage>
        <taxon>Eukaryota</taxon>
        <taxon>Fungi</taxon>
        <taxon>Fungi incertae sedis</taxon>
        <taxon>Microsporidia</taxon>
        <taxon>Dubosqiidae</taxon>
        <taxon>Hamiltosporidium</taxon>
    </lineage>
</organism>
<evidence type="ECO:0000256" key="4">
    <source>
        <dbReference type="ARBA" id="ARBA00022679"/>
    </source>
</evidence>
<dbReference type="Pfam" id="PF00632">
    <property type="entry name" value="HECT"/>
    <property type="match status" value="1"/>
</dbReference>
<dbReference type="Gene3D" id="3.30.2410.10">
    <property type="entry name" value="Hect, E3 ligase catalytic domain"/>
    <property type="match status" value="1"/>
</dbReference>
<keyword evidence="5 6" id="KW-0833">Ubl conjugation pathway</keyword>
<comment type="caution">
    <text evidence="8">The sequence shown here is derived from an EMBL/GenBank/DDBJ whole genome shotgun (WGS) entry which is preliminary data.</text>
</comment>
<dbReference type="VEuPathDB" id="MicrosporidiaDB:CWI36_0097p0030"/>
<dbReference type="SUPFAM" id="SSF56204">
    <property type="entry name" value="Hect, E3 ligase catalytic domain"/>
    <property type="match status" value="1"/>
</dbReference>
<evidence type="ECO:0000256" key="1">
    <source>
        <dbReference type="ARBA" id="ARBA00000885"/>
    </source>
</evidence>
<dbReference type="VEuPathDB" id="MicrosporidiaDB:CWI36_0070p0010"/>
<dbReference type="PANTHER" id="PTHR11254:SF440">
    <property type="entry name" value="E3 UBIQUITIN-PROTEIN LIGASE NEDD-4"/>
    <property type="match status" value="1"/>
</dbReference>
<dbReference type="EMBL" id="PIXR01000900">
    <property type="protein sequence ID" value="TBU03815.1"/>
    <property type="molecule type" value="Genomic_DNA"/>
</dbReference>